<dbReference type="OrthoDB" id="5293018at2"/>
<reference evidence="2 3" key="1">
    <citation type="submission" date="2017-04" db="EMBL/GenBank/DDBJ databases">
        <title>Whole genome sequence of Bdellovibrio bacteriovorus strain SSB218315.</title>
        <authorList>
            <person name="Oyedara O."/>
            <person name="Rodriguez-Perez M.A."/>
        </authorList>
    </citation>
    <scope>NUCLEOTIDE SEQUENCE [LARGE SCALE GENOMIC DNA]</scope>
    <source>
        <strain evidence="2 3">SSB218315</strain>
    </source>
</reference>
<evidence type="ECO:0000313" key="2">
    <source>
        <dbReference type="EMBL" id="ASD63786.1"/>
    </source>
</evidence>
<evidence type="ECO:0000313" key="3">
    <source>
        <dbReference type="Proteomes" id="UP000197003"/>
    </source>
</evidence>
<organism evidence="2 3">
    <name type="scientific">Bdellovibrio bacteriovorus</name>
    <dbReference type="NCBI Taxonomy" id="959"/>
    <lineage>
        <taxon>Bacteria</taxon>
        <taxon>Pseudomonadati</taxon>
        <taxon>Bdellovibrionota</taxon>
        <taxon>Bdellovibrionia</taxon>
        <taxon>Bdellovibrionales</taxon>
        <taxon>Pseudobdellovibrionaceae</taxon>
        <taxon>Bdellovibrio</taxon>
    </lineage>
</organism>
<keyword evidence="1" id="KW-0732">Signal</keyword>
<accession>A0A1Z3N8L4</accession>
<dbReference type="Proteomes" id="UP000197003">
    <property type="component" value="Chromosome"/>
</dbReference>
<dbReference type="RefSeq" id="WP_088565298.1">
    <property type="nucleotide sequence ID" value="NZ_CP020946.1"/>
</dbReference>
<name>A0A1Z3N8L4_BDEBC</name>
<feature type="chain" id="PRO_5012328538" description="PLAT domain-containing protein" evidence="1">
    <location>
        <begin position="22"/>
        <end position="161"/>
    </location>
</feature>
<gene>
    <name evidence="2" type="ORF">B9G79_09470</name>
</gene>
<proteinExistence type="predicted"/>
<feature type="signal peptide" evidence="1">
    <location>
        <begin position="1"/>
        <end position="21"/>
    </location>
</feature>
<protein>
    <recommendedName>
        <fullName evidence="4">PLAT domain-containing protein</fullName>
    </recommendedName>
</protein>
<evidence type="ECO:0000256" key="1">
    <source>
        <dbReference type="SAM" id="SignalP"/>
    </source>
</evidence>
<evidence type="ECO:0008006" key="4">
    <source>
        <dbReference type="Google" id="ProtNLM"/>
    </source>
</evidence>
<dbReference type="EMBL" id="CP020946">
    <property type="protein sequence ID" value="ASD63786.1"/>
    <property type="molecule type" value="Genomic_DNA"/>
</dbReference>
<sequence length="161" mass="17820">MKKLIASIFVSIVMLGSAALASGSQWENLNQIIKDTGTVSETQFGIYLTLSSIVPIGTEGARQADYLSAVGGYDENGNFHAGHLEGVSEQWLIDADGNWSIDQWLFRVSVDGEIDWIAHYHMVQKPNGTMISHDSLIVDDGEGESKWHSWVEDWYARTGVM</sequence>
<dbReference type="AlphaFoldDB" id="A0A1Z3N8L4"/>